<dbReference type="Pfam" id="PF00436">
    <property type="entry name" value="SSB"/>
    <property type="match status" value="1"/>
</dbReference>
<dbReference type="GO" id="GO:0006260">
    <property type="term" value="P:DNA replication"/>
    <property type="evidence" value="ECO:0007669"/>
    <property type="project" value="InterPro"/>
</dbReference>
<accession>A0A1I2QLK8</accession>
<protein>
    <recommendedName>
        <fullName evidence="3">Single-stranded DNA-binding protein</fullName>
    </recommendedName>
</protein>
<dbReference type="InterPro" id="IPR012340">
    <property type="entry name" value="NA-bd_OB-fold"/>
</dbReference>
<dbReference type="InterPro" id="IPR011344">
    <property type="entry name" value="ssDNA-bd"/>
</dbReference>
<dbReference type="PANTHER" id="PTHR10302">
    <property type="entry name" value="SINGLE-STRANDED DNA-BINDING PROTEIN"/>
    <property type="match status" value="1"/>
</dbReference>
<feature type="compositionally biased region" description="Basic and acidic residues" evidence="4">
    <location>
        <begin position="154"/>
        <end position="171"/>
    </location>
</feature>
<dbReference type="EMBL" id="FOPJ01000002">
    <property type="protein sequence ID" value="SFG26501.1"/>
    <property type="molecule type" value="Genomic_DNA"/>
</dbReference>
<dbReference type="SUPFAM" id="SSF50249">
    <property type="entry name" value="Nucleic acid-binding proteins"/>
    <property type="match status" value="1"/>
</dbReference>
<dbReference type="OrthoDB" id="4427276at2"/>
<name>A0A1I2QLK8_9CORY</name>
<dbReference type="STRING" id="185761.SAMN05660282_00411"/>
<dbReference type="GO" id="GO:0003697">
    <property type="term" value="F:single-stranded DNA binding"/>
    <property type="evidence" value="ECO:0007669"/>
    <property type="project" value="InterPro"/>
</dbReference>
<feature type="region of interest" description="Disordered" evidence="4">
    <location>
        <begin position="154"/>
        <end position="206"/>
    </location>
</feature>
<evidence type="ECO:0000256" key="1">
    <source>
        <dbReference type="ARBA" id="ARBA00023125"/>
    </source>
</evidence>
<dbReference type="Proteomes" id="UP000199065">
    <property type="component" value="Unassembled WGS sequence"/>
</dbReference>
<evidence type="ECO:0000256" key="4">
    <source>
        <dbReference type="SAM" id="MobiDB-lite"/>
    </source>
</evidence>
<dbReference type="Gene3D" id="2.40.50.140">
    <property type="entry name" value="Nucleic acid-binding proteins"/>
    <property type="match status" value="1"/>
</dbReference>
<dbReference type="PROSITE" id="PS50935">
    <property type="entry name" value="SSB"/>
    <property type="match status" value="1"/>
</dbReference>
<dbReference type="NCBIfam" id="TIGR00621">
    <property type="entry name" value="ssb"/>
    <property type="match status" value="1"/>
</dbReference>
<dbReference type="PANTHER" id="PTHR10302:SF27">
    <property type="entry name" value="SINGLE-STRANDED DNA-BINDING PROTEIN"/>
    <property type="match status" value="1"/>
</dbReference>
<dbReference type="InterPro" id="IPR000424">
    <property type="entry name" value="Primosome_PriB/ssb"/>
</dbReference>
<organism evidence="5 6">
    <name type="scientific">Corynebacterium spheniscorum</name>
    <dbReference type="NCBI Taxonomy" id="185761"/>
    <lineage>
        <taxon>Bacteria</taxon>
        <taxon>Bacillati</taxon>
        <taxon>Actinomycetota</taxon>
        <taxon>Actinomycetes</taxon>
        <taxon>Mycobacteriales</taxon>
        <taxon>Corynebacteriaceae</taxon>
        <taxon>Corynebacterium</taxon>
    </lineage>
</organism>
<evidence type="ECO:0000256" key="2">
    <source>
        <dbReference type="PROSITE-ProRule" id="PRU00252"/>
    </source>
</evidence>
<keyword evidence="1 2" id="KW-0238">DNA-binding</keyword>
<proteinExistence type="predicted"/>
<dbReference type="AlphaFoldDB" id="A0A1I2QLK8"/>
<dbReference type="RefSeq" id="WP_092283929.1">
    <property type="nucleotide sequence ID" value="NZ_FOPJ01000002.1"/>
</dbReference>
<evidence type="ECO:0000313" key="5">
    <source>
        <dbReference type="EMBL" id="SFG26501.1"/>
    </source>
</evidence>
<dbReference type="CDD" id="cd04496">
    <property type="entry name" value="SSB_OBF"/>
    <property type="match status" value="1"/>
</dbReference>
<sequence length="206" mass="23328">MRQLPITITGNLTNDPTLRRVNREAEIARFRVASNRTFREDNEWRQVDNLFVDVECWNQLAANVKLSLHKGDPVHVTGTLVTTEWIDDNGERQQKIILKAHSVGFMLNRHLVSAAKASYYHSPGEPKIPTPYGNPYNPDRFDEVIVGREVLSAHDPRAQEFLEEEDKKPPRALETPEEPTPGTEEQEPEPAEDITVSIAANPVPAF</sequence>
<gene>
    <name evidence="5" type="ORF">SAMN05660282_00411</name>
</gene>
<keyword evidence="6" id="KW-1185">Reference proteome</keyword>
<evidence type="ECO:0000313" key="6">
    <source>
        <dbReference type="Proteomes" id="UP000199065"/>
    </source>
</evidence>
<dbReference type="GO" id="GO:0009295">
    <property type="term" value="C:nucleoid"/>
    <property type="evidence" value="ECO:0007669"/>
    <property type="project" value="TreeGrafter"/>
</dbReference>
<reference evidence="5 6" key="1">
    <citation type="submission" date="2016-10" db="EMBL/GenBank/DDBJ databases">
        <authorList>
            <person name="de Groot N.N."/>
        </authorList>
    </citation>
    <scope>NUCLEOTIDE SEQUENCE [LARGE SCALE GENOMIC DNA]</scope>
    <source>
        <strain>J11</strain>
        <strain evidence="6">PG 39</strain>
    </source>
</reference>
<evidence type="ECO:0000256" key="3">
    <source>
        <dbReference type="RuleBase" id="RU000524"/>
    </source>
</evidence>